<dbReference type="PROSITE" id="PS50213">
    <property type="entry name" value="FAS1"/>
    <property type="match status" value="5"/>
</dbReference>
<organism evidence="4 5">
    <name type="scientific">Tetranychus urticae</name>
    <name type="common">Two-spotted spider mite</name>
    <dbReference type="NCBI Taxonomy" id="32264"/>
    <lineage>
        <taxon>Eukaryota</taxon>
        <taxon>Metazoa</taxon>
        <taxon>Ecdysozoa</taxon>
        <taxon>Arthropoda</taxon>
        <taxon>Chelicerata</taxon>
        <taxon>Arachnida</taxon>
        <taxon>Acari</taxon>
        <taxon>Acariformes</taxon>
        <taxon>Trombidiformes</taxon>
        <taxon>Prostigmata</taxon>
        <taxon>Eleutherengona</taxon>
        <taxon>Raphignathae</taxon>
        <taxon>Tetranychoidea</taxon>
        <taxon>Tetranychidae</taxon>
        <taxon>Tetranychus</taxon>
    </lineage>
</organism>
<name>T1KHE2_TETUR</name>
<feature type="region of interest" description="Disordered" evidence="1">
    <location>
        <begin position="554"/>
        <end position="707"/>
    </location>
</feature>
<dbReference type="KEGG" id="tut:107364166"/>
<keyword evidence="5" id="KW-1185">Reference proteome</keyword>
<feature type="compositionally biased region" description="Polar residues" evidence="1">
    <location>
        <begin position="372"/>
        <end position="387"/>
    </location>
</feature>
<feature type="compositionally biased region" description="Polar residues" evidence="1">
    <location>
        <begin position="416"/>
        <end position="426"/>
    </location>
</feature>
<dbReference type="EnsemblMetazoa" id="tetur11g04070.1">
    <property type="protein sequence ID" value="tetur11g04070.1"/>
    <property type="gene ID" value="tetur11g04070"/>
</dbReference>
<feature type="compositionally biased region" description="Basic and acidic residues" evidence="1">
    <location>
        <begin position="280"/>
        <end position="291"/>
    </location>
</feature>
<dbReference type="InterPro" id="IPR000782">
    <property type="entry name" value="FAS1_domain"/>
</dbReference>
<evidence type="ECO:0000313" key="4">
    <source>
        <dbReference type="EnsemblMetazoa" id="tetur11g04070.1"/>
    </source>
</evidence>
<proteinExistence type="predicted"/>
<feature type="compositionally biased region" description="Polar residues" evidence="1">
    <location>
        <begin position="269"/>
        <end position="279"/>
    </location>
</feature>
<feature type="domain" description="FAS1" evidence="3">
    <location>
        <begin position="718"/>
        <end position="849"/>
    </location>
</feature>
<feature type="region of interest" description="Disordered" evidence="1">
    <location>
        <begin position="1016"/>
        <end position="1039"/>
    </location>
</feature>
<evidence type="ECO:0000313" key="5">
    <source>
        <dbReference type="Proteomes" id="UP000015104"/>
    </source>
</evidence>
<evidence type="ECO:0000256" key="2">
    <source>
        <dbReference type="SAM" id="SignalP"/>
    </source>
</evidence>
<dbReference type="PANTHER" id="PTHR10900:SF77">
    <property type="entry name" value="FI19380P1"/>
    <property type="match status" value="1"/>
</dbReference>
<feature type="region of interest" description="Disordered" evidence="1">
    <location>
        <begin position="269"/>
        <end position="515"/>
    </location>
</feature>
<feature type="domain" description="FAS1" evidence="3">
    <location>
        <begin position="857"/>
        <end position="989"/>
    </location>
</feature>
<dbReference type="OrthoDB" id="6501424at2759"/>
<dbReference type="InterPro" id="IPR036378">
    <property type="entry name" value="FAS1_dom_sf"/>
</dbReference>
<evidence type="ECO:0000256" key="1">
    <source>
        <dbReference type="SAM" id="MobiDB-lite"/>
    </source>
</evidence>
<dbReference type="eggNOG" id="KOG1437">
    <property type="taxonomic scope" value="Eukaryota"/>
</dbReference>
<dbReference type="Gene3D" id="2.30.180.10">
    <property type="entry name" value="FAS1 domain"/>
    <property type="match status" value="5"/>
</dbReference>
<reference evidence="4" key="2">
    <citation type="submission" date="2015-06" db="UniProtKB">
        <authorList>
            <consortium name="EnsemblMetazoa"/>
        </authorList>
    </citation>
    <scope>IDENTIFICATION</scope>
</reference>
<sequence length="1301" mass="144770">MIFNCNLQLLIVILTIWSNVSSETPTTSQSVPDRSMIELIGDKYDRMAKSLSMADLEKDVSSNVLTFFVPTDEAFRDIPWSIAQEMLVNSTFLRLVIESHIIPGTFLSNILPGNSIYSVGGEPLNFTKKTVKDCDLVLVNSIPILEPDQITTNGVVHGITRLILPQKLIDECKCGQLKANDVEPKLQTSTTTNPINPSNLPERIVAGHSDQPNFVTVVPENYNLPSSDKFLRRSQAANPEIFNSPAANTSSTTPFPYYNVWDDLVANHNLTTNGNQGDTNKTREIEEERPRFFRTRIPGRVTTESSANPSSSLSPSSSPVEAVSGTNVNGGTQGSPTYYDNNSNPGSPTPPPRFGLRRRVVIRPQPTPRPYESNNSADVIPNDTNRPTPRPIENNNNNGNNDQFVPSVYYVEEPESVTTPRDNSPTYSPPLVYRPATSTTPSPFFRVTSPPLDNRRRAQGGRLLTDSPVNDQSGSPNNGNNGNNNDYATTRRPYFRRPVPNRSPDQGINRNASNCHPQDVNCLIANSPANYIISPSNGSPSNSPPRYDPRFKPELGPIREPDPFTVSTSPRTPVDRNDNRFRRPTTEYFLNDQTTPSTTFFDSTRRPTSRNPQDFWRPTPSTANPNYEDDSANYVRRFGSQRPGTERGSNQRDRTILRSTTTTTVSPNYRNVPVRPVDSRGFQNEPRYRPRSNEPVFPREPLSDNPTSDTNTIAAILEDPGLFLDKRPIAFSMFKDLLRRAGLHNLASAKKPITVFLPTDDAFEELENNGFEKIYRNPADLQTFLLRHLVNYPLKPSEMRDGLVVRSISNSPIAIKALDDGMKVYANGSPILAATEATNGYVYVLGKVIRDRENKDKKDIVSEIEQLENASIFASLLRRSNLIPQLQEPGPWTVLVPDNEAFVEVPSETRSRILSDPAIIQSLVGNHIINGSFNSEKLSRARNILPLVGQKPLKIRAFPGAVIVNNHASVKQPDLEAQNGVVHTISRVLLPDELKTNQSSRGRGRAYEGLTDLSNQFHPRRGLYSDPNEKSNEDNQELGPKMKARKFVSWLEKSGVLDQLKQNNTPYTVIIPTDEAVGKLPSQILNQLDSEPKNLASLLQYHVIPGEINLNSLKDGQVLKALDEKPIQYTKLNNNQSLLSGAPVVDEYKQGEMKYLAVDRVLYPPHGTIFDIISSSPILTNISQIIKTANLVSEFSDSAGPYTLFAPTDEAFVSLDQDELLKVTRDIKSSRDFLVKHTLRSVLFTSAIPMNDKKGMTVENIDNKPIILQRKPNYVTANGKPLAYADITATNGVIHVLSKPL</sequence>
<feature type="domain" description="FAS1" evidence="3">
    <location>
        <begin position="31"/>
        <end position="163"/>
    </location>
</feature>
<feature type="signal peptide" evidence="2">
    <location>
        <begin position="1"/>
        <end position="22"/>
    </location>
</feature>
<feature type="domain" description="FAS1" evidence="3">
    <location>
        <begin position="1166"/>
        <end position="1301"/>
    </location>
</feature>
<keyword evidence="2" id="KW-0732">Signal</keyword>
<dbReference type="SMART" id="SM00554">
    <property type="entry name" value="FAS1"/>
    <property type="match status" value="5"/>
</dbReference>
<dbReference type="Pfam" id="PF02469">
    <property type="entry name" value="Fasciclin"/>
    <property type="match status" value="5"/>
</dbReference>
<reference evidence="5" key="1">
    <citation type="submission" date="2011-08" db="EMBL/GenBank/DDBJ databases">
        <authorList>
            <person name="Rombauts S."/>
        </authorList>
    </citation>
    <scope>NUCLEOTIDE SEQUENCE</scope>
    <source>
        <strain evidence="5">London</strain>
    </source>
</reference>
<gene>
    <name evidence="4" type="primary">107364166</name>
</gene>
<feature type="compositionally biased region" description="Polar residues" evidence="1">
    <location>
        <begin position="467"/>
        <end position="476"/>
    </location>
</feature>
<dbReference type="OMA" id="NTINCHP"/>
<feature type="compositionally biased region" description="Basic and acidic residues" evidence="1">
    <location>
        <begin position="573"/>
        <end position="585"/>
    </location>
</feature>
<dbReference type="GO" id="GO:0005615">
    <property type="term" value="C:extracellular space"/>
    <property type="evidence" value="ECO:0007669"/>
    <property type="project" value="TreeGrafter"/>
</dbReference>
<dbReference type="Proteomes" id="UP000015104">
    <property type="component" value="Unassembled WGS sequence"/>
</dbReference>
<dbReference type="SUPFAM" id="SSF82153">
    <property type="entry name" value="FAS1 domain"/>
    <property type="match status" value="5"/>
</dbReference>
<feature type="chain" id="PRO_5004591510" description="FAS1 domain-containing protein" evidence="2">
    <location>
        <begin position="23"/>
        <end position="1301"/>
    </location>
</feature>
<feature type="compositionally biased region" description="Polar residues" evidence="1">
    <location>
        <begin position="503"/>
        <end position="515"/>
    </location>
</feature>
<feature type="compositionally biased region" description="Polar residues" evidence="1">
    <location>
        <begin position="325"/>
        <end position="340"/>
    </location>
</feature>
<dbReference type="InterPro" id="IPR050904">
    <property type="entry name" value="Adhesion/Biosynth-related"/>
</dbReference>
<evidence type="ECO:0000259" key="3">
    <source>
        <dbReference type="PROSITE" id="PS50213"/>
    </source>
</evidence>
<accession>T1KHE2</accession>
<dbReference type="EMBL" id="CAEY01000075">
    <property type="status" value="NOT_ANNOTATED_CDS"/>
    <property type="molecule type" value="Genomic_DNA"/>
</dbReference>
<dbReference type="PANTHER" id="PTHR10900">
    <property type="entry name" value="PERIOSTIN-RELATED"/>
    <property type="match status" value="1"/>
</dbReference>
<feature type="compositionally biased region" description="Low complexity" evidence="1">
    <location>
        <begin position="304"/>
        <end position="324"/>
    </location>
</feature>
<feature type="domain" description="FAS1" evidence="3">
    <location>
        <begin position="1031"/>
        <end position="1162"/>
    </location>
</feature>
<dbReference type="HOGENOM" id="CLU_261480_0_0_1"/>
<feature type="compositionally biased region" description="Polar residues" evidence="1">
    <location>
        <begin position="591"/>
        <end position="602"/>
    </location>
</feature>
<protein>
    <recommendedName>
        <fullName evidence="3">FAS1 domain-containing protein</fullName>
    </recommendedName>
</protein>